<keyword evidence="3" id="KW-1185">Reference proteome</keyword>
<sequence length="321" mass="38013">MDTLAMLEELLEQDQFELLIPKDGMSGELRLVYLMNDAVESFLVFKNARMTGAYLEDYEGELTYSISKDGRGYALVVWQGEHAVTILFEMLELEVYLYDYGEIAHFWVPKYEYLRQLEYRIAILRDKYEYLGPEYCTPEEQKLAHLAYFPPLNYCCYPAVPEKYIVPIEDPWNPSEQALNVMEELAEKAENKKLGRMLLLYRRFPYPFLAKRIATMLHRTSCMNVVDLLDRCLRETVKKYPRRSFGKQADREFERLLSLAEKKKEELEKQGIRADVLREEPFTTAQDNLEVHVYLMIWETRGRDRQVRIETIEQGKEGSTW</sequence>
<name>A0ABV1I4N3_9FIRM</name>
<evidence type="ECO:0000313" key="2">
    <source>
        <dbReference type="EMBL" id="MEQ2580147.1"/>
    </source>
</evidence>
<dbReference type="InterPro" id="IPR024538">
    <property type="entry name" value="DUF3878"/>
</dbReference>
<proteinExistence type="predicted"/>
<comment type="caution">
    <text evidence="2">The sequence shown here is derived from an EMBL/GenBank/DDBJ whole genome shotgun (WGS) entry which is preliminary data.</text>
</comment>
<accession>A0ABV1I4N3</accession>
<evidence type="ECO:0000256" key="1">
    <source>
        <dbReference type="SAM" id="Coils"/>
    </source>
</evidence>
<evidence type="ECO:0000313" key="3">
    <source>
        <dbReference type="Proteomes" id="UP001470288"/>
    </source>
</evidence>
<dbReference type="Proteomes" id="UP001470288">
    <property type="component" value="Unassembled WGS sequence"/>
</dbReference>
<keyword evidence="1" id="KW-0175">Coiled coil</keyword>
<dbReference type="Pfam" id="PF12994">
    <property type="entry name" value="DUF3878"/>
    <property type="match status" value="1"/>
</dbReference>
<protein>
    <submittedName>
        <fullName evidence="2">DUF3878 family protein</fullName>
    </submittedName>
</protein>
<organism evidence="2 3">
    <name type="scientific">Hominiventricola aquisgranensis</name>
    <dbReference type="NCBI Taxonomy" id="3133164"/>
    <lineage>
        <taxon>Bacteria</taxon>
        <taxon>Bacillati</taxon>
        <taxon>Bacillota</taxon>
        <taxon>Clostridia</taxon>
        <taxon>Lachnospirales</taxon>
        <taxon>Lachnospiraceae</taxon>
        <taxon>Hominiventricola</taxon>
    </lineage>
</organism>
<dbReference type="EMBL" id="JBBMFC010000051">
    <property type="protein sequence ID" value="MEQ2580147.1"/>
    <property type="molecule type" value="Genomic_DNA"/>
</dbReference>
<feature type="coiled-coil region" evidence="1">
    <location>
        <begin position="250"/>
        <end position="280"/>
    </location>
</feature>
<gene>
    <name evidence="2" type="ORF">WMO62_15170</name>
</gene>
<dbReference type="RefSeq" id="WP_349145211.1">
    <property type="nucleotide sequence ID" value="NZ_JBBMFC010000051.1"/>
</dbReference>
<reference evidence="2 3" key="1">
    <citation type="submission" date="2024-03" db="EMBL/GenBank/DDBJ databases">
        <title>Human intestinal bacterial collection.</title>
        <authorList>
            <person name="Pauvert C."/>
            <person name="Hitch T.C.A."/>
            <person name="Clavel T."/>
        </authorList>
    </citation>
    <scope>NUCLEOTIDE SEQUENCE [LARGE SCALE GENOMIC DNA]</scope>
    <source>
        <strain evidence="2 3">CLA-AA-H78B</strain>
    </source>
</reference>